<feature type="transmembrane region" description="Helical" evidence="1">
    <location>
        <begin position="334"/>
        <end position="350"/>
    </location>
</feature>
<evidence type="ECO:0000313" key="3">
    <source>
        <dbReference type="Proteomes" id="UP000178851"/>
    </source>
</evidence>
<feature type="transmembrane region" description="Helical" evidence="1">
    <location>
        <begin position="380"/>
        <end position="400"/>
    </location>
</feature>
<gene>
    <name evidence="2" type="ORF">A2627_02460</name>
</gene>
<dbReference type="Proteomes" id="UP000178851">
    <property type="component" value="Unassembled WGS sequence"/>
</dbReference>
<comment type="caution">
    <text evidence="2">The sequence shown here is derived from an EMBL/GenBank/DDBJ whole genome shotgun (WGS) entry which is preliminary data.</text>
</comment>
<evidence type="ECO:0000313" key="2">
    <source>
        <dbReference type="EMBL" id="OGM27007.1"/>
    </source>
</evidence>
<sequence length="507" mass="59045">MRRCLILILSIYLIGGLCLVRFYQYQINPDAVSYLSVAQKYAAGNLKYALNSFWPPLLSWSLVPFLIIGIKPILSAKIFSLLLGATTIMGVEKLSYKFEISSPIRKLMLFSLVPIVWYFAFWVISPDLLLLTIFVYYFNIILGKNYIYEIKNSIFCGILGGLAYLAKPYGLFFFISHFSFFSLIYYLKEKNKKRIKNYLVGLAFFIAIVFFWNIILSINNRKPTLQMLNYAHFTYAYVGPGPINFFNFLDQGFILPPNKEAISIWEDPSKFDIKSWSPLNSWQNSVYELRLIKINSILFIQSLTSFSFLSIPIIIIFVFVLINKFSKRSLLGKTLFPFYTIIFFLPSIFIHIDERYLWTIDVLVLTILSILLSKLSKPHHLIYILFFLTFLIHPIKSLALKAGSGKDIYKLSSSLSQNYNIPEKSNIASNTNSFETLYVVFHLKSKYFNNAKMGISPQELISELEKNNIDYYFVWDKQFENYDYLDSYNEITQGQIPGLRVYHLKRN</sequence>
<reference evidence="2 3" key="1">
    <citation type="journal article" date="2016" name="Nat. Commun.">
        <title>Thousands of microbial genomes shed light on interconnected biogeochemical processes in an aquifer system.</title>
        <authorList>
            <person name="Anantharaman K."/>
            <person name="Brown C.T."/>
            <person name="Hug L.A."/>
            <person name="Sharon I."/>
            <person name="Castelle C.J."/>
            <person name="Probst A.J."/>
            <person name="Thomas B.C."/>
            <person name="Singh A."/>
            <person name="Wilkins M.J."/>
            <person name="Karaoz U."/>
            <person name="Brodie E.L."/>
            <person name="Williams K.H."/>
            <person name="Hubbard S.S."/>
            <person name="Banfield J.F."/>
        </authorList>
    </citation>
    <scope>NUCLEOTIDE SEQUENCE [LARGE SCALE GENOMIC DNA]</scope>
</reference>
<accession>A0A1F7YI55</accession>
<organism evidence="2 3">
    <name type="scientific">Candidatus Woesebacteria bacterium RIFCSPHIGHO2_01_FULL_39_28</name>
    <dbReference type="NCBI Taxonomy" id="1802496"/>
    <lineage>
        <taxon>Bacteria</taxon>
        <taxon>Candidatus Woeseibacteriota</taxon>
    </lineage>
</organism>
<feature type="transmembrane region" description="Helical" evidence="1">
    <location>
        <begin position="297"/>
        <end position="322"/>
    </location>
</feature>
<keyword evidence="1" id="KW-0472">Membrane</keyword>
<dbReference type="EMBL" id="MGGI01000009">
    <property type="protein sequence ID" value="OGM27007.1"/>
    <property type="molecule type" value="Genomic_DNA"/>
</dbReference>
<feature type="transmembrane region" description="Helical" evidence="1">
    <location>
        <begin position="62"/>
        <end position="86"/>
    </location>
</feature>
<protein>
    <recommendedName>
        <fullName evidence="4">Glycosyltransferase RgtA/B/C/D-like domain-containing protein</fullName>
    </recommendedName>
</protein>
<name>A0A1F7YI55_9BACT</name>
<keyword evidence="1" id="KW-1133">Transmembrane helix</keyword>
<keyword evidence="1" id="KW-0812">Transmembrane</keyword>
<evidence type="ECO:0000256" key="1">
    <source>
        <dbReference type="SAM" id="Phobius"/>
    </source>
</evidence>
<evidence type="ECO:0008006" key="4">
    <source>
        <dbReference type="Google" id="ProtNLM"/>
    </source>
</evidence>
<feature type="transmembrane region" description="Helical" evidence="1">
    <location>
        <begin position="107"/>
        <end position="138"/>
    </location>
</feature>
<proteinExistence type="predicted"/>
<feature type="transmembrane region" description="Helical" evidence="1">
    <location>
        <begin position="199"/>
        <end position="218"/>
    </location>
</feature>
<dbReference type="AlphaFoldDB" id="A0A1F7YI55"/>